<feature type="region of interest" description="Disordered" evidence="3">
    <location>
        <begin position="1043"/>
        <end position="1062"/>
    </location>
</feature>
<accession>A0AB34FTW5</accession>
<dbReference type="SMART" id="SM00066">
    <property type="entry name" value="GAL4"/>
    <property type="match status" value="1"/>
</dbReference>
<keyword evidence="6" id="KW-1185">Reference proteome</keyword>
<feature type="region of interest" description="Disordered" evidence="3">
    <location>
        <begin position="79"/>
        <end position="109"/>
    </location>
</feature>
<feature type="compositionally biased region" description="Low complexity" evidence="3">
    <location>
        <begin position="53"/>
        <end position="62"/>
    </location>
</feature>
<dbReference type="GO" id="GO:0008233">
    <property type="term" value="F:peptidase activity"/>
    <property type="evidence" value="ECO:0007669"/>
    <property type="project" value="UniProtKB-KW"/>
</dbReference>
<dbReference type="Proteomes" id="UP001163105">
    <property type="component" value="Unassembled WGS sequence"/>
</dbReference>
<keyword evidence="1" id="KW-0479">Metal-binding</keyword>
<keyword evidence="2" id="KW-0539">Nucleus</keyword>
<reference evidence="5" key="1">
    <citation type="submission" date="2023-01" db="EMBL/GenBank/DDBJ databases">
        <title>The growth and conidiation of Purpureocillium lavendulum are regulated by nitrogen source and histone H3K14 acetylation.</title>
        <authorList>
            <person name="Tang P."/>
            <person name="Han J."/>
            <person name="Zhang C."/>
            <person name="Tang P."/>
            <person name="Qi F."/>
            <person name="Zhang K."/>
            <person name="Liang L."/>
        </authorList>
    </citation>
    <scope>NUCLEOTIDE SEQUENCE</scope>
    <source>
        <strain evidence="5">YMF1.00683</strain>
    </source>
</reference>
<name>A0AB34FTW5_9HYPO</name>
<evidence type="ECO:0000256" key="3">
    <source>
        <dbReference type="SAM" id="MobiDB-lite"/>
    </source>
</evidence>
<dbReference type="GO" id="GO:0000981">
    <property type="term" value="F:DNA-binding transcription factor activity, RNA polymerase II-specific"/>
    <property type="evidence" value="ECO:0007669"/>
    <property type="project" value="InterPro"/>
</dbReference>
<feature type="compositionally biased region" description="Low complexity" evidence="3">
    <location>
        <begin position="257"/>
        <end position="269"/>
    </location>
</feature>
<dbReference type="InterPro" id="IPR036864">
    <property type="entry name" value="Zn2-C6_fun-type_DNA-bd_sf"/>
</dbReference>
<dbReference type="GO" id="GO:0006351">
    <property type="term" value="P:DNA-templated transcription"/>
    <property type="evidence" value="ECO:0007669"/>
    <property type="project" value="InterPro"/>
</dbReference>
<dbReference type="CDD" id="cd12148">
    <property type="entry name" value="fungal_TF_MHR"/>
    <property type="match status" value="1"/>
</dbReference>
<comment type="caution">
    <text evidence="5">The sequence shown here is derived from an EMBL/GenBank/DDBJ whole genome shotgun (WGS) entry which is preliminary data.</text>
</comment>
<feature type="region of interest" description="Disordered" evidence="3">
    <location>
        <begin position="1"/>
        <end position="62"/>
    </location>
</feature>
<evidence type="ECO:0000313" key="5">
    <source>
        <dbReference type="EMBL" id="KAJ6442523.1"/>
    </source>
</evidence>
<gene>
    <name evidence="5" type="ORF">O9K51_03698</name>
</gene>
<feature type="compositionally biased region" description="Low complexity" evidence="3">
    <location>
        <begin position="1"/>
        <end position="29"/>
    </location>
</feature>
<feature type="compositionally biased region" description="Low complexity" evidence="3">
    <location>
        <begin position="277"/>
        <end position="303"/>
    </location>
</feature>
<feature type="domain" description="Zn(2)-C6 fungal-type" evidence="4">
    <location>
        <begin position="356"/>
        <end position="386"/>
    </location>
</feature>
<organism evidence="5 6">
    <name type="scientific">Purpureocillium lavendulum</name>
    <dbReference type="NCBI Taxonomy" id="1247861"/>
    <lineage>
        <taxon>Eukaryota</taxon>
        <taxon>Fungi</taxon>
        <taxon>Dikarya</taxon>
        <taxon>Ascomycota</taxon>
        <taxon>Pezizomycotina</taxon>
        <taxon>Sordariomycetes</taxon>
        <taxon>Hypocreomycetidae</taxon>
        <taxon>Hypocreales</taxon>
        <taxon>Ophiocordycipitaceae</taxon>
        <taxon>Purpureocillium</taxon>
    </lineage>
</organism>
<evidence type="ECO:0000256" key="1">
    <source>
        <dbReference type="ARBA" id="ARBA00022723"/>
    </source>
</evidence>
<feature type="region of interest" description="Disordered" evidence="3">
    <location>
        <begin position="986"/>
        <end position="1028"/>
    </location>
</feature>
<dbReference type="GO" id="GO:0003677">
    <property type="term" value="F:DNA binding"/>
    <property type="evidence" value="ECO:0007669"/>
    <property type="project" value="InterPro"/>
</dbReference>
<dbReference type="CDD" id="cd00067">
    <property type="entry name" value="GAL4"/>
    <property type="match status" value="1"/>
</dbReference>
<evidence type="ECO:0000313" key="6">
    <source>
        <dbReference type="Proteomes" id="UP001163105"/>
    </source>
</evidence>
<evidence type="ECO:0000259" key="4">
    <source>
        <dbReference type="PROSITE" id="PS50048"/>
    </source>
</evidence>
<dbReference type="Pfam" id="PF04082">
    <property type="entry name" value="Fungal_trans"/>
    <property type="match status" value="1"/>
</dbReference>
<feature type="compositionally biased region" description="Polar residues" evidence="3">
    <location>
        <begin position="1007"/>
        <end position="1017"/>
    </location>
</feature>
<feature type="region of interest" description="Disordered" evidence="3">
    <location>
        <begin position="138"/>
        <end position="342"/>
    </location>
</feature>
<dbReference type="SUPFAM" id="SSF57701">
    <property type="entry name" value="Zn2/Cys6 DNA-binding domain"/>
    <property type="match status" value="1"/>
</dbReference>
<dbReference type="PANTHER" id="PTHR46910:SF4">
    <property type="entry name" value="ZN(2)-C6 FUNGAL-TYPE DOMAIN-CONTAINING PROTEIN"/>
    <property type="match status" value="1"/>
</dbReference>
<feature type="compositionally biased region" description="Pro residues" evidence="3">
    <location>
        <begin position="146"/>
        <end position="171"/>
    </location>
</feature>
<keyword evidence="5" id="KW-0645">Protease</keyword>
<proteinExistence type="predicted"/>
<dbReference type="Gene3D" id="4.10.240.10">
    <property type="entry name" value="Zn(2)-C6 fungal-type DNA-binding domain"/>
    <property type="match status" value="1"/>
</dbReference>
<dbReference type="Pfam" id="PF00172">
    <property type="entry name" value="Zn_clus"/>
    <property type="match status" value="1"/>
</dbReference>
<evidence type="ECO:0000256" key="2">
    <source>
        <dbReference type="ARBA" id="ARBA00023242"/>
    </source>
</evidence>
<dbReference type="AlphaFoldDB" id="A0AB34FTW5"/>
<dbReference type="PROSITE" id="PS00463">
    <property type="entry name" value="ZN2_CY6_FUNGAL_1"/>
    <property type="match status" value="1"/>
</dbReference>
<dbReference type="PANTHER" id="PTHR46910">
    <property type="entry name" value="TRANSCRIPTION FACTOR PDR1"/>
    <property type="match status" value="1"/>
</dbReference>
<keyword evidence="5" id="KW-0378">Hydrolase</keyword>
<protein>
    <submittedName>
        <fullName evidence="5">Family S53 protease-like protein</fullName>
    </submittedName>
</protein>
<dbReference type="GO" id="GO:0008270">
    <property type="term" value="F:zinc ion binding"/>
    <property type="evidence" value="ECO:0007669"/>
    <property type="project" value="InterPro"/>
</dbReference>
<dbReference type="InterPro" id="IPR050987">
    <property type="entry name" value="AtrR-like"/>
</dbReference>
<dbReference type="InterPro" id="IPR001138">
    <property type="entry name" value="Zn2Cys6_DnaBD"/>
</dbReference>
<feature type="compositionally biased region" description="Low complexity" evidence="3">
    <location>
        <begin position="79"/>
        <end position="99"/>
    </location>
</feature>
<sequence>MACTTSTTTAAAAATSNCSASSTSSTSTAQLHRPSAKARARASGGPHGGGLRDVLPPDLNLGPDLDTANLRLASFQRQQHQQHCSASSSLSSSPTVSSLDLHHQHHSHPPPLLPCAWGLQHHRIARASAASPAPSLSLSLADLDGTPPPAWPAARAPAPPAPSPAPAPGPAPTSGSVDLDLNLDLDTTPCVRPVAPVRSFAPSPRSNPSVVNGRGAGSAGREQKKTGSAASSNAASATSSPPNSTASSVLAAARNDSSLSPPSSRSISPRVGNNCIASTGSASKGKPASAAAAAMPARPANSNKRSADGGSGDEDAQQSHNGSAARLKLPRTDRGPEDFSSVVKNRLQSYTRTGQACDRCKVRKIRCDALPEGCSHCINLNLECYVTDRVTGRTERRGYMQELEREKNGMLAHIGDLEKLLREKGVEIKSWRGPSWAQYPTDSSAQAALVAARAPSGSDAWSQVGALWVKNGDATPKQSQPMPAINFPRSQWESRPDQGHIGVVGADDAPLSSIRGTKLSILGTTIDTTSFDLPDMDEPGENAPPSAPLYNKSVQAFLQSCMGVNPPLPAALPSRQDAFMYAEWYFMAVALFLPVLHKPTFMDLLTRVYDEPNFKPSIPESVMVHMVFATMYFHCGVRNEPDQRTNLNELSNKHYHFALTKIYDLLGSQELEAVQALAMIASHTRAFPKPGCGSIVASMALHRALELNLHRSSRRPGEGTDLYNELRKRTWWVILTVVVAITGRRGSPLPINVQDFDIEFPEPVADEALSDQGIDTSRSEPCPWEAGLAGFKIVPIFMEMYANIYSVRRDAQNYVNVIAALEKQLEKWEAELPQGVRINESEGLENASIPAIYVRIFSLELRLCLRHPSVAMTTDKQMMADNTRICDETAREFLRYTTQLYRTKALDTTWYQMSVYGACIFSMLVAQWERRFETTPQQMATLREEMQSWMVILRETSLLLGCGPGISSQIGQMMERTIGWIEHDMRQKDPKHSATAAPQAPVKQEEQPQSYQPTQAPSMPPQAHGISNGAAQGYQEASLNGQTSYPTITYSDGSQPTGASYQSDPSMFYGAAAAAPGVAGSTPPNPLSAFASQAVQHVGTPTQADLVWQTGRGNPWHDWTAAIADSQERYSASALLTLGGNPARASVTSSSMMADGSVAQTAADMGMVPLGGQWPLTMFDHTQQQQ</sequence>
<dbReference type="EMBL" id="JAQHRD010000003">
    <property type="protein sequence ID" value="KAJ6442523.1"/>
    <property type="molecule type" value="Genomic_DNA"/>
</dbReference>
<dbReference type="PROSITE" id="PS50048">
    <property type="entry name" value="ZN2_CY6_FUNGAL_2"/>
    <property type="match status" value="1"/>
</dbReference>
<dbReference type="GO" id="GO:0006508">
    <property type="term" value="P:proteolysis"/>
    <property type="evidence" value="ECO:0007669"/>
    <property type="project" value="UniProtKB-KW"/>
</dbReference>
<feature type="compositionally biased region" description="Low complexity" evidence="3">
    <location>
        <begin position="228"/>
        <end position="248"/>
    </location>
</feature>
<dbReference type="InterPro" id="IPR007219">
    <property type="entry name" value="XnlR_reg_dom"/>
</dbReference>